<evidence type="ECO:0000256" key="1">
    <source>
        <dbReference type="SAM" id="Phobius"/>
    </source>
</evidence>
<evidence type="ECO:0000313" key="2">
    <source>
        <dbReference type="EMBL" id="VDN27801.1"/>
    </source>
</evidence>
<name>A0A183E604_9BILA</name>
<feature type="transmembrane region" description="Helical" evidence="1">
    <location>
        <begin position="48"/>
        <end position="70"/>
    </location>
</feature>
<protein>
    <submittedName>
        <fullName evidence="4">Secreted protein</fullName>
    </submittedName>
</protein>
<accession>A0A183E604</accession>
<dbReference type="Proteomes" id="UP000271098">
    <property type="component" value="Unassembled WGS sequence"/>
</dbReference>
<sequence length="90" mass="10745">MRCLMLITMKKIMIMYIPILITEKIMVMLARMIIWMTTMLSEQCIVCTVYEIYCDKLAVFVAWIVAYAFYRTNSSLLLQPFGRPFQFCFF</sequence>
<evidence type="ECO:0000313" key="4">
    <source>
        <dbReference type="WBParaSite" id="GPUH_0001641701-mRNA-1"/>
    </source>
</evidence>
<keyword evidence="1" id="KW-1133">Transmembrane helix</keyword>
<keyword evidence="1" id="KW-0472">Membrane</keyword>
<dbReference type="WBParaSite" id="GPUH_0001641701-mRNA-1">
    <property type="protein sequence ID" value="GPUH_0001641701-mRNA-1"/>
    <property type="gene ID" value="GPUH_0001641701"/>
</dbReference>
<evidence type="ECO:0000313" key="3">
    <source>
        <dbReference type="Proteomes" id="UP000271098"/>
    </source>
</evidence>
<reference evidence="2 3" key="2">
    <citation type="submission" date="2018-11" db="EMBL/GenBank/DDBJ databases">
        <authorList>
            <consortium name="Pathogen Informatics"/>
        </authorList>
    </citation>
    <scope>NUCLEOTIDE SEQUENCE [LARGE SCALE GENOMIC DNA]</scope>
</reference>
<dbReference type="AlphaFoldDB" id="A0A183E604"/>
<organism evidence="4">
    <name type="scientific">Gongylonema pulchrum</name>
    <dbReference type="NCBI Taxonomy" id="637853"/>
    <lineage>
        <taxon>Eukaryota</taxon>
        <taxon>Metazoa</taxon>
        <taxon>Ecdysozoa</taxon>
        <taxon>Nematoda</taxon>
        <taxon>Chromadorea</taxon>
        <taxon>Rhabditida</taxon>
        <taxon>Spirurina</taxon>
        <taxon>Spiruromorpha</taxon>
        <taxon>Spiruroidea</taxon>
        <taxon>Gongylonematidae</taxon>
        <taxon>Gongylonema</taxon>
    </lineage>
</organism>
<keyword evidence="3" id="KW-1185">Reference proteome</keyword>
<keyword evidence="1" id="KW-0812">Transmembrane</keyword>
<feature type="transmembrane region" description="Helical" evidence="1">
    <location>
        <begin position="12"/>
        <end position="36"/>
    </location>
</feature>
<proteinExistence type="predicted"/>
<reference evidence="4" key="1">
    <citation type="submission" date="2016-06" db="UniProtKB">
        <authorList>
            <consortium name="WormBaseParasite"/>
        </authorList>
    </citation>
    <scope>IDENTIFICATION</scope>
</reference>
<gene>
    <name evidence="2" type="ORF">GPUH_LOCUS16395</name>
</gene>
<dbReference type="EMBL" id="UYRT01083698">
    <property type="protein sequence ID" value="VDN27801.1"/>
    <property type="molecule type" value="Genomic_DNA"/>
</dbReference>